<proteinExistence type="predicted"/>
<dbReference type="AlphaFoldDB" id="A0AAE3GWL3"/>
<dbReference type="Pfam" id="PF09274">
    <property type="entry name" value="ParG"/>
    <property type="match status" value="1"/>
</dbReference>
<protein>
    <submittedName>
        <fullName evidence="1">Plasmid partition protein ParG</fullName>
    </submittedName>
</protein>
<dbReference type="EMBL" id="JAMZMM010000442">
    <property type="protein sequence ID" value="MCP2731965.1"/>
    <property type="molecule type" value="Genomic_DNA"/>
</dbReference>
<dbReference type="InterPro" id="IPR013321">
    <property type="entry name" value="Arc_rbn_hlx_hlx"/>
</dbReference>
<dbReference type="GO" id="GO:0006355">
    <property type="term" value="P:regulation of DNA-templated transcription"/>
    <property type="evidence" value="ECO:0007669"/>
    <property type="project" value="InterPro"/>
</dbReference>
<evidence type="ECO:0000313" key="1">
    <source>
        <dbReference type="EMBL" id="MCP2731965.1"/>
    </source>
</evidence>
<keyword evidence="2" id="KW-1185">Reference proteome</keyword>
<gene>
    <name evidence="1" type="ORF">NJ959_26390</name>
</gene>
<evidence type="ECO:0000313" key="2">
    <source>
        <dbReference type="Proteomes" id="UP001204953"/>
    </source>
</evidence>
<dbReference type="Proteomes" id="UP001204953">
    <property type="component" value="Unassembled WGS sequence"/>
</dbReference>
<name>A0AAE3GWL3_9CYAN</name>
<sequence>MPKIKRDERLNITINESLKRQFDVICAIKGLSMSDGAQQAIVKWVKENSTDELLKAIENIPTDEQP</sequence>
<dbReference type="Gene3D" id="1.10.1220.10">
    <property type="entry name" value="Met repressor-like"/>
    <property type="match status" value="1"/>
</dbReference>
<dbReference type="InterPro" id="IPR010985">
    <property type="entry name" value="Ribbon_hlx_hlx"/>
</dbReference>
<dbReference type="RefSeq" id="WP_254014695.1">
    <property type="nucleotide sequence ID" value="NZ_JAMZMM010000442.1"/>
</dbReference>
<organism evidence="1 2">
    <name type="scientific">Limnofasciculus baicalensis BBK-W-15</name>
    <dbReference type="NCBI Taxonomy" id="2699891"/>
    <lineage>
        <taxon>Bacteria</taxon>
        <taxon>Bacillati</taxon>
        <taxon>Cyanobacteriota</taxon>
        <taxon>Cyanophyceae</taxon>
        <taxon>Coleofasciculales</taxon>
        <taxon>Coleofasciculaceae</taxon>
        <taxon>Limnofasciculus</taxon>
        <taxon>Limnofasciculus baicalensis</taxon>
    </lineage>
</organism>
<comment type="caution">
    <text evidence="1">The sequence shown here is derived from an EMBL/GenBank/DDBJ whole genome shotgun (WGS) entry which is preliminary data.</text>
</comment>
<dbReference type="InterPro" id="IPR015354">
    <property type="entry name" value="DNA_partition_ParG"/>
</dbReference>
<reference evidence="1" key="1">
    <citation type="submission" date="2022-06" db="EMBL/GenBank/DDBJ databases">
        <title>New cyanobacteria of genus Symplocastrum in benthos of Lake Baikal.</title>
        <authorList>
            <person name="Sorokovikova E."/>
            <person name="Tikhonova I."/>
            <person name="Krasnopeev A."/>
            <person name="Evseev P."/>
            <person name="Gladkikh A."/>
            <person name="Belykh O."/>
        </authorList>
    </citation>
    <scope>NUCLEOTIDE SEQUENCE</scope>
    <source>
        <strain evidence="1">BBK-W-15</strain>
    </source>
</reference>
<accession>A0AAE3GWL3</accession>
<dbReference type="SUPFAM" id="SSF47598">
    <property type="entry name" value="Ribbon-helix-helix"/>
    <property type="match status" value="1"/>
</dbReference>